<dbReference type="Pfam" id="PF18334">
    <property type="entry name" value="XRN1_D2_D3"/>
    <property type="match status" value="1"/>
</dbReference>
<name>A0A0L6US63_9BASI</name>
<keyword evidence="1" id="KW-0472">Membrane</keyword>
<organism evidence="4 5">
    <name type="scientific">Puccinia sorghi</name>
    <dbReference type="NCBI Taxonomy" id="27349"/>
    <lineage>
        <taxon>Eukaryota</taxon>
        <taxon>Fungi</taxon>
        <taxon>Dikarya</taxon>
        <taxon>Basidiomycota</taxon>
        <taxon>Pucciniomycotina</taxon>
        <taxon>Pucciniomycetes</taxon>
        <taxon>Pucciniales</taxon>
        <taxon>Pucciniaceae</taxon>
        <taxon>Puccinia</taxon>
    </lineage>
</organism>
<reference evidence="4 5" key="1">
    <citation type="submission" date="2015-08" db="EMBL/GenBank/DDBJ databases">
        <title>Next Generation Sequencing and Analysis of the Genome of Puccinia sorghi L Schw, the Causal Agent of Maize Common Rust.</title>
        <authorList>
            <person name="Rochi L."/>
            <person name="Burguener G."/>
            <person name="Darino M."/>
            <person name="Turjanski A."/>
            <person name="Kreff E."/>
            <person name="Dieguez M.J."/>
            <person name="Sacco F."/>
        </authorList>
    </citation>
    <scope>NUCLEOTIDE SEQUENCE [LARGE SCALE GENOMIC DNA]</scope>
    <source>
        <strain evidence="4 5">RO10H11247</strain>
    </source>
</reference>
<feature type="domain" description="Exoribonuclease Xrn1 D2/D3" evidence="3">
    <location>
        <begin position="146"/>
        <end position="204"/>
    </location>
</feature>
<keyword evidence="1" id="KW-0812">Transmembrane</keyword>
<gene>
    <name evidence="4" type="ORF">VP01_399g6</name>
</gene>
<dbReference type="Pfam" id="PF18129">
    <property type="entry name" value="SH3_12"/>
    <property type="match status" value="1"/>
</dbReference>
<dbReference type="InterPro" id="IPR041385">
    <property type="entry name" value="SH3_12"/>
</dbReference>
<dbReference type="InterPro" id="IPR047008">
    <property type="entry name" value="XRN1_SH3_sf"/>
</dbReference>
<evidence type="ECO:0000313" key="4">
    <source>
        <dbReference type="EMBL" id="KNZ51334.1"/>
    </source>
</evidence>
<dbReference type="OrthoDB" id="372487at2759"/>
<dbReference type="InterPro" id="IPR041106">
    <property type="entry name" value="XRN1_D2_D3"/>
</dbReference>
<dbReference type="Gene3D" id="2.30.30.750">
    <property type="match status" value="1"/>
</dbReference>
<dbReference type="STRING" id="27349.A0A0L6US63"/>
<protein>
    <submittedName>
        <fullName evidence="4">Uncharacterized protein</fullName>
    </submittedName>
</protein>
<sequence length="389" mass="44440">MMEKHGKPGLRISMGLNTNFPRGVDCSLAMSMQFFMPSQSKSSRAWTMALDFLSQPLILGKLFFFFLKKKKKKTSHFSVASQEQSAKFTADELGLKSFLPLDFILWFTWADSLMNVFLDIYNFIFIFGSPSQWTRRRIFCIKIRVNLSKITSRIMIMEKPGSNNKTKIGFSMKFEAKEHKVLGYSQKTEIWWDYSFDSIKSIKDSLTLPKKNLFNCLQLTCRKSDLLHSNCAECTVTVPKHLHMQTDGVWMLRKLFFQCKPSPSSKKKQKISKGSWMCINVLRNLGEQNSVDAICFPTQPCNKNGGAEGMDQFKRHSTIQDDHQNVLGKANTNKGERKLFEMCPLGDPVTMVSDCRTLPMAMGIVLGITDNLLEIVFDKKFIGGKSLML</sequence>
<feature type="domain" description="5'-3' exoribonuclease 1 SH3-like" evidence="2">
    <location>
        <begin position="345"/>
        <end position="387"/>
    </location>
</feature>
<dbReference type="Proteomes" id="UP000037035">
    <property type="component" value="Unassembled WGS sequence"/>
</dbReference>
<accession>A0A0L6US63</accession>
<proteinExistence type="predicted"/>
<evidence type="ECO:0000259" key="2">
    <source>
        <dbReference type="Pfam" id="PF18129"/>
    </source>
</evidence>
<evidence type="ECO:0000256" key="1">
    <source>
        <dbReference type="SAM" id="Phobius"/>
    </source>
</evidence>
<dbReference type="AlphaFoldDB" id="A0A0L6US63"/>
<evidence type="ECO:0000313" key="5">
    <source>
        <dbReference type="Proteomes" id="UP000037035"/>
    </source>
</evidence>
<feature type="transmembrane region" description="Helical" evidence="1">
    <location>
        <begin position="45"/>
        <end position="67"/>
    </location>
</feature>
<dbReference type="VEuPathDB" id="FungiDB:VP01_399g6"/>
<keyword evidence="5" id="KW-1185">Reference proteome</keyword>
<comment type="caution">
    <text evidence="4">The sequence shown here is derived from an EMBL/GenBank/DDBJ whole genome shotgun (WGS) entry which is preliminary data.</text>
</comment>
<evidence type="ECO:0000259" key="3">
    <source>
        <dbReference type="Pfam" id="PF18334"/>
    </source>
</evidence>
<dbReference type="EMBL" id="LAVV01009056">
    <property type="protein sequence ID" value="KNZ51334.1"/>
    <property type="molecule type" value="Genomic_DNA"/>
</dbReference>
<keyword evidence="1" id="KW-1133">Transmembrane helix</keyword>
<feature type="transmembrane region" description="Helical" evidence="1">
    <location>
        <begin position="103"/>
        <end position="127"/>
    </location>
</feature>